<name>A0A6A4I6E6_9AGAR</name>
<comment type="similarity">
    <text evidence="2">Belongs to the metallo-beta-lactamase superfamily.</text>
</comment>
<keyword evidence="3" id="KW-0479">Metal-binding</keyword>
<sequence>MTARNVGVLVYAISGGNFYLPHRDVFQDAHINDIETGDIVPTFSFLIEHPTRGKYLFDLGLRKHGEGYTPAWNETLAEMKPTCDKDVSETLEENNINPKNVQGIIFSHLHFDHVGDVQPFSSAEIILGGEAESLFEKTYPEDPESLVYDWPKGRSVRYINFESQDSNIKTTLPLNSTFFQRSYDLFSDGSLLLIDAPGHFPGHLAVLARIETPGTSDSDDNYLLLAGDCCHNRQCYMVHPSQSSPVALMSLLVRVEQEIPNVVIILAHEKELEEEGMPISSKFFKQLGSGTR</sequence>
<evidence type="ECO:0000256" key="4">
    <source>
        <dbReference type="ARBA" id="ARBA00022801"/>
    </source>
</evidence>
<keyword evidence="5" id="KW-0862">Zinc</keyword>
<keyword evidence="4" id="KW-0378">Hydrolase</keyword>
<dbReference type="Proteomes" id="UP000799118">
    <property type="component" value="Unassembled WGS sequence"/>
</dbReference>
<dbReference type="EMBL" id="ML769395">
    <property type="protein sequence ID" value="KAE9407552.1"/>
    <property type="molecule type" value="Genomic_DNA"/>
</dbReference>
<dbReference type="Pfam" id="PF00753">
    <property type="entry name" value="Lactamase_B"/>
    <property type="match status" value="1"/>
</dbReference>
<dbReference type="OrthoDB" id="10250730at2759"/>
<dbReference type="InterPro" id="IPR051013">
    <property type="entry name" value="MBL_superfamily_lactonases"/>
</dbReference>
<gene>
    <name evidence="7" type="ORF">BT96DRAFT_106329</name>
</gene>
<dbReference type="GO" id="GO:0016787">
    <property type="term" value="F:hydrolase activity"/>
    <property type="evidence" value="ECO:0007669"/>
    <property type="project" value="UniProtKB-KW"/>
</dbReference>
<accession>A0A6A4I6E6</accession>
<keyword evidence="8" id="KW-1185">Reference proteome</keyword>
<dbReference type="AlphaFoldDB" id="A0A6A4I6E6"/>
<evidence type="ECO:0000256" key="2">
    <source>
        <dbReference type="ARBA" id="ARBA00007749"/>
    </source>
</evidence>
<feature type="domain" description="Metallo-beta-lactamase" evidence="6">
    <location>
        <begin position="41"/>
        <end position="268"/>
    </location>
</feature>
<dbReference type="SUPFAM" id="SSF56281">
    <property type="entry name" value="Metallo-hydrolase/oxidoreductase"/>
    <property type="match status" value="1"/>
</dbReference>
<evidence type="ECO:0000313" key="8">
    <source>
        <dbReference type="Proteomes" id="UP000799118"/>
    </source>
</evidence>
<evidence type="ECO:0000256" key="5">
    <source>
        <dbReference type="ARBA" id="ARBA00022833"/>
    </source>
</evidence>
<comment type="cofactor">
    <cofactor evidence="1">
        <name>Zn(2+)</name>
        <dbReference type="ChEBI" id="CHEBI:29105"/>
    </cofactor>
</comment>
<reference evidence="7" key="1">
    <citation type="journal article" date="2019" name="Environ. Microbiol.">
        <title>Fungal ecological strategies reflected in gene transcription - a case study of two litter decomposers.</title>
        <authorList>
            <person name="Barbi F."/>
            <person name="Kohler A."/>
            <person name="Barry K."/>
            <person name="Baskaran P."/>
            <person name="Daum C."/>
            <person name="Fauchery L."/>
            <person name="Ihrmark K."/>
            <person name="Kuo A."/>
            <person name="LaButti K."/>
            <person name="Lipzen A."/>
            <person name="Morin E."/>
            <person name="Grigoriev I.V."/>
            <person name="Henrissat B."/>
            <person name="Lindahl B."/>
            <person name="Martin F."/>
        </authorList>
    </citation>
    <scope>NUCLEOTIDE SEQUENCE</scope>
    <source>
        <strain evidence="7">JB14</strain>
    </source>
</reference>
<evidence type="ECO:0000256" key="1">
    <source>
        <dbReference type="ARBA" id="ARBA00001947"/>
    </source>
</evidence>
<evidence type="ECO:0000259" key="6">
    <source>
        <dbReference type="SMART" id="SM00849"/>
    </source>
</evidence>
<dbReference type="SMART" id="SM00849">
    <property type="entry name" value="Lactamase_B"/>
    <property type="match status" value="1"/>
</dbReference>
<evidence type="ECO:0000313" key="7">
    <source>
        <dbReference type="EMBL" id="KAE9407552.1"/>
    </source>
</evidence>
<evidence type="ECO:0000256" key="3">
    <source>
        <dbReference type="ARBA" id="ARBA00022723"/>
    </source>
</evidence>
<dbReference type="Gene3D" id="3.60.15.10">
    <property type="entry name" value="Ribonuclease Z/Hydroxyacylglutathione hydrolase-like"/>
    <property type="match status" value="1"/>
</dbReference>
<dbReference type="InterPro" id="IPR036866">
    <property type="entry name" value="RibonucZ/Hydroxyglut_hydro"/>
</dbReference>
<dbReference type="PANTHER" id="PTHR42978:SF2">
    <property type="entry name" value="102 KBASES UNSTABLE REGION: FROM 1 TO 119443"/>
    <property type="match status" value="1"/>
</dbReference>
<dbReference type="PANTHER" id="PTHR42978">
    <property type="entry name" value="QUORUM-QUENCHING LACTONASE YTNP-RELATED-RELATED"/>
    <property type="match status" value="1"/>
</dbReference>
<dbReference type="InterPro" id="IPR001279">
    <property type="entry name" value="Metallo-B-lactamas"/>
</dbReference>
<protein>
    <submittedName>
        <fullName evidence="7">Metallo-hydrolase/oxidoreductase</fullName>
    </submittedName>
</protein>
<dbReference type="GO" id="GO:0046872">
    <property type="term" value="F:metal ion binding"/>
    <property type="evidence" value="ECO:0007669"/>
    <property type="project" value="UniProtKB-KW"/>
</dbReference>
<organism evidence="7 8">
    <name type="scientific">Gymnopus androsaceus JB14</name>
    <dbReference type="NCBI Taxonomy" id="1447944"/>
    <lineage>
        <taxon>Eukaryota</taxon>
        <taxon>Fungi</taxon>
        <taxon>Dikarya</taxon>
        <taxon>Basidiomycota</taxon>
        <taxon>Agaricomycotina</taxon>
        <taxon>Agaricomycetes</taxon>
        <taxon>Agaricomycetidae</taxon>
        <taxon>Agaricales</taxon>
        <taxon>Marasmiineae</taxon>
        <taxon>Omphalotaceae</taxon>
        <taxon>Gymnopus</taxon>
    </lineage>
</organism>
<proteinExistence type="inferred from homology"/>
<dbReference type="CDD" id="cd07730">
    <property type="entry name" value="metallo-hydrolase-like_MBL-fold"/>
    <property type="match status" value="1"/>
</dbReference>